<evidence type="ECO:0000313" key="2">
    <source>
        <dbReference type="Proteomes" id="UP000823775"/>
    </source>
</evidence>
<keyword evidence="2" id="KW-1185">Reference proteome</keyword>
<dbReference type="Proteomes" id="UP000823775">
    <property type="component" value="Unassembled WGS sequence"/>
</dbReference>
<name>A0ABS8RV04_DATST</name>
<proteinExistence type="predicted"/>
<sequence>MENAKFNKPLETQTSQCISVGLWGWSGDGETLGVTVAFQNAIFIPSPSLTKDYAHWDIVVPLSYGRSIEAQDGRYRSLIFGDNLTDVVIMELLMARVLYGER</sequence>
<protein>
    <submittedName>
        <fullName evidence="1">Uncharacterized protein</fullName>
    </submittedName>
</protein>
<dbReference type="EMBL" id="JACEIK010000107">
    <property type="protein sequence ID" value="MCD7449840.1"/>
    <property type="molecule type" value="Genomic_DNA"/>
</dbReference>
<organism evidence="1 2">
    <name type="scientific">Datura stramonium</name>
    <name type="common">Jimsonweed</name>
    <name type="synonym">Common thornapple</name>
    <dbReference type="NCBI Taxonomy" id="4076"/>
    <lineage>
        <taxon>Eukaryota</taxon>
        <taxon>Viridiplantae</taxon>
        <taxon>Streptophyta</taxon>
        <taxon>Embryophyta</taxon>
        <taxon>Tracheophyta</taxon>
        <taxon>Spermatophyta</taxon>
        <taxon>Magnoliopsida</taxon>
        <taxon>eudicotyledons</taxon>
        <taxon>Gunneridae</taxon>
        <taxon>Pentapetalae</taxon>
        <taxon>asterids</taxon>
        <taxon>lamiids</taxon>
        <taxon>Solanales</taxon>
        <taxon>Solanaceae</taxon>
        <taxon>Solanoideae</taxon>
        <taxon>Datureae</taxon>
        <taxon>Datura</taxon>
    </lineage>
</organism>
<comment type="caution">
    <text evidence="1">The sequence shown here is derived from an EMBL/GenBank/DDBJ whole genome shotgun (WGS) entry which is preliminary data.</text>
</comment>
<reference evidence="1 2" key="1">
    <citation type="journal article" date="2021" name="BMC Genomics">
        <title>Datura genome reveals duplications of psychoactive alkaloid biosynthetic genes and high mutation rate following tissue culture.</title>
        <authorList>
            <person name="Rajewski A."/>
            <person name="Carter-House D."/>
            <person name="Stajich J."/>
            <person name="Litt A."/>
        </authorList>
    </citation>
    <scope>NUCLEOTIDE SEQUENCE [LARGE SCALE GENOMIC DNA]</scope>
    <source>
        <strain evidence="1">AR-01</strain>
    </source>
</reference>
<accession>A0ABS8RV04</accession>
<evidence type="ECO:0000313" key="1">
    <source>
        <dbReference type="EMBL" id="MCD7449840.1"/>
    </source>
</evidence>
<gene>
    <name evidence="1" type="ORF">HAX54_001756</name>
</gene>